<name>A0AAE1BW00_PETCI</name>
<evidence type="ECO:0000313" key="2">
    <source>
        <dbReference type="Proteomes" id="UP001286313"/>
    </source>
</evidence>
<proteinExistence type="predicted"/>
<dbReference type="Proteomes" id="UP001286313">
    <property type="component" value="Unassembled WGS sequence"/>
</dbReference>
<dbReference type="AlphaFoldDB" id="A0AAE1BW00"/>
<keyword evidence="2" id="KW-1185">Reference proteome</keyword>
<dbReference type="EMBL" id="JAWQEG010005482">
    <property type="protein sequence ID" value="KAK3857855.1"/>
    <property type="molecule type" value="Genomic_DNA"/>
</dbReference>
<gene>
    <name evidence="1" type="ORF">Pcinc_035902</name>
</gene>
<protein>
    <submittedName>
        <fullName evidence="1">Uncharacterized protein</fullName>
    </submittedName>
</protein>
<organism evidence="1 2">
    <name type="scientific">Petrolisthes cinctipes</name>
    <name type="common">Flat porcelain crab</name>
    <dbReference type="NCBI Taxonomy" id="88211"/>
    <lineage>
        <taxon>Eukaryota</taxon>
        <taxon>Metazoa</taxon>
        <taxon>Ecdysozoa</taxon>
        <taxon>Arthropoda</taxon>
        <taxon>Crustacea</taxon>
        <taxon>Multicrustacea</taxon>
        <taxon>Malacostraca</taxon>
        <taxon>Eumalacostraca</taxon>
        <taxon>Eucarida</taxon>
        <taxon>Decapoda</taxon>
        <taxon>Pleocyemata</taxon>
        <taxon>Anomura</taxon>
        <taxon>Galatheoidea</taxon>
        <taxon>Porcellanidae</taxon>
        <taxon>Petrolisthes</taxon>
    </lineage>
</organism>
<comment type="caution">
    <text evidence="1">The sequence shown here is derived from an EMBL/GenBank/DDBJ whole genome shotgun (WGS) entry which is preliminary data.</text>
</comment>
<reference evidence="1" key="1">
    <citation type="submission" date="2023-10" db="EMBL/GenBank/DDBJ databases">
        <title>Genome assemblies of two species of porcelain crab, Petrolisthes cinctipes and Petrolisthes manimaculis (Anomura: Porcellanidae).</title>
        <authorList>
            <person name="Angst P."/>
        </authorList>
    </citation>
    <scope>NUCLEOTIDE SEQUENCE</scope>
    <source>
        <strain evidence="1">PB745_01</strain>
        <tissue evidence="1">Gill</tissue>
    </source>
</reference>
<accession>A0AAE1BW00</accession>
<evidence type="ECO:0000313" key="1">
    <source>
        <dbReference type="EMBL" id="KAK3857855.1"/>
    </source>
</evidence>
<sequence length="91" mass="10179">MKLLTAVGRIPTLLLINTFPSLGFPQYVTNHHPAWSLILTPSPFLLLQHFITSQHIQNDCCWLDVCQVVDVGVDVDVGVIVSHISGWSEER</sequence>